<dbReference type="PROSITE" id="PS50005">
    <property type="entry name" value="TPR"/>
    <property type="match status" value="4"/>
</dbReference>
<dbReference type="Pfam" id="PF13414">
    <property type="entry name" value="TPR_11"/>
    <property type="match status" value="1"/>
</dbReference>
<dbReference type="PROSITE" id="PS50293">
    <property type="entry name" value="TPR_REGION"/>
    <property type="match status" value="1"/>
</dbReference>
<organism evidence="4 5">
    <name type="scientific">Tumebacillus amylolyticus</name>
    <dbReference type="NCBI Taxonomy" id="2801339"/>
    <lineage>
        <taxon>Bacteria</taxon>
        <taxon>Bacillati</taxon>
        <taxon>Bacillota</taxon>
        <taxon>Bacilli</taxon>
        <taxon>Bacillales</taxon>
        <taxon>Alicyclobacillaceae</taxon>
        <taxon>Tumebacillus</taxon>
    </lineage>
</organism>
<keyword evidence="1" id="KW-0677">Repeat</keyword>
<dbReference type="Pfam" id="PF13181">
    <property type="entry name" value="TPR_8"/>
    <property type="match status" value="1"/>
</dbReference>
<sequence>MSMAQTQKHRWITGQTHADREAVYGAGDAGQGVFFIEAHRQLRGPYTAAGELLRQLIPTVQQRWPELVERHVVEILSLAPELRAVVPTSRETLTSIAIPEERTRFYARARTLRLTNGVIELLKKLADPARMGPLKLVFENAGDCEHLDGEFFATILRRAHPAQIEVTLSTKPEIEQEMVREALEKYAERVEAPATTQHQPASIETDVLALAKRFVQSDGISDRAEEIAAYESLTEEQRQALHDERADELVARDEVTLGLGAIPWHRERGSSTKAAILALRTPLDYCLNMGFYESCLDFGLRGRKFVDWSDENLEMMWAFTTKSTNSLAALGRAEEAEVLYNDARAHTDNEVILMQAAYATSMLYTRHRQDRDHSTARYWINQALDLAAKVSDEKGRIFRTVFYNNGLALVEMHVGNIEEALRLVTDGQARLNEMLGENEQMLHRSVLMNNKAHILSAMKRYEEALSELNEVIAIDPNYPEYHFDRGNVFSKMDRLAEAINDYTHGIEISPPFPELYYNRAAAYNRMGETQKALADYSYLLEIEPTNLDGRLNRATLYLEAGETGAARLDVEEGLAQDPQHAQLLCTLGLIEMAEEHPEAAEKALRAALAVDETLLEAYANLSVLLFEKEDAQGAVEVLTAAIQHHPQAAVLYFNRAWALQALERYEEAAEDYTQALELGSEEAQEIYFQRGVCLLELGLEEEAFADWKRHLASGESPYLDTIQQVAPVLTNL</sequence>
<evidence type="ECO:0000256" key="3">
    <source>
        <dbReference type="PROSITE-ProRule" id="PRU00339"/>
    </source>
</evidence>
<keyword evidence="5" id="KW-1185">Reference proteome</keyword>
<evidence type="ECO:0000256" key="1">
    <source>
        <dbReference type="ARBA" id="ARBA00022737"/>
    </source>
</evidence>
<dbReference type="SMART" id="SM00028">
    <property type="entry name" value="TPR"/>
    <property type="match status" value="8"/>
</dbReference>
<dbReference type="Pfam" id="PF00515">
    <property type="entry name" value="TPR_1"/>
    <property type="match status" value="1"/>
</dbReference>
<dbReference type="Pfam" id="PF13432">
    <property type="entry name" value="TPR_16"/>
    <property type="match status" value="1"/>
</dbReference>
<protein>
    <submittedName>
        <fullName evidence="4">Tetratricopeptide repeat protein</fullName>
    </submittedName>
</protein>
<feature type="repeat" description="TPR" evidence="3">
    <location>
        <begin position="479"/>
        <end position="512"/>
    </location>
</feature>
<feature type="repeat" description="TPR" evidence="3">
    <location>
        <begin position="445"/>
        <end position="478"/>
    </location>
</feature>
<dbReference type="PANTHER" id="PTHR44858:SF1">
    <property type="entry name" value="UDP-N-ACETYLGLUCOSAMINE--PEPTIDE N-ACETYLGLUCOSAMINYLTRANSFERASE SPINDLY-RELATED"/>
    <property type="match status" value="1"/>
</dbReference>
<dbReference type="InterPro" id="IPR019734">
    <property type="entry name" value="TPR_rpt"/>
</dbReference>
<evidence type="ECO:0000313" key="4">
    <source>
        <dbReference type="EMBL" id="MBL0385049.1"/>
    </source>
</evidence>
<dbReference type="EMBL" id="JAEQNB010000001">
    <property type="protein sequence ID" value="MBL0385049.1"/>
    <property type="molecule type" value="Genomic_DNA"/>
</dbReference>
<reference evidence="4 5" key="1">
    <citation type="submission" date="2021-01" db="EMBL/GenBank/DDBJ databases">
        <title>Tumebacillus sp. strain ITR2 16S ribosomal RNA gene Genome sequencing and assembly.</title>
        <authorList>
            <person name="Kang M."/>
        </authorList>
    </citation>
    <scope>NUCLEOTIDE SEQUENCE [LARGE SCALE GENOMIC DNA]</scope>
    <source>
        <strain evidence="4 5">ITR2</strain>
    </source>
</reference>
<proteinExistence type="predicted"/>
<accession>A0ABS1J459</accession>
<dbReference type="InterPro" id="IPR050498">
    <property type="entry name" value="Ycf3"/>
</dbReference>
<evidence type="ECO:0000256" key="2">
    <source>
        <dbReference type="ARBA" id="ARBA00022803"/>
    </source>
</evidence>
<gene>
    <name evidence="4" type="ORF">JJB07_00195</name>
</gene>
<dbReference type="Proteomes" id="UP000602284">
    <property type="component" value="Unassembled WGS sequence"/>
</dbReference>
<dbReference type="InterPro" id="IPR011990">
    <property type="entry name" value="TPR-like_helical_dom_sf"/>
</dbReference>
<dbReference type="RefSeq" id="WP_201630162.1">
    <property type="nucleotide sequence ID" value="NZ_JAEQNB010000001.1"/>
</dbReference>
<dbReference type="Gene3D" id="1.25.40.10">
    <property type="entry name" value="Tetratricopeptide repeat domain"/>
    <property type="match status" value="4"/>
</dbReference>
<dbReference type="PANTHER" id="PTHR44858">
    <property type="entry name" value="TETRATRICOPEPTIDE REPEAT PROTEIN 6"/>
    <property type="match status" value="1"/>
</dbReference>
<comment type="caution">
    <text evidence="4">The sequence shown here is derived from an EMBL/GenBank/DDBJ whole genome shotgun (WGS) entry which is preliminary data.</text>
</comment>
<evidence type="ECO:0000313" key="5">
    <source>
        <dbReference type="Proteomes" id="UP000602284"/>
    </source>
</evidence>
<feature type="repeat" description="TPR" evidence="3">
    <location>
        <begin position="513"/>
        <end position="546"/>
    </location>
</feature>
<feature type="repeat" description="TPR" evidence="3">
    <location>
        <begin position="649"/>
        <end position="682"/>
    </location>
</feature>
<keyword evidence="2 3" id="KW-0802">TPR repeat</keyword>
<name>A0ABS1J459_9BACL</name>
<dbReference type="SUPFAM" id="SSF48452">
    <property type="entry name" value="TPR-like"/>
    <property type="match status" value="2"/>
</dbReference>